<comment type="caution">
    <text evidence="3">The sequence shown here is derived from an EMBL/GenBank/DDBJ whole genome shotgun (WGS) entry which is preliminary data.</text>
</comment>
<dbReference type="PANTHER" id="PTHR46193">
    <property type="entry name" value="6-PHOSPHOGLUCONATE PHOSPHATASE"/>
    <property type="match status" value="1"/>
</dbReference>
<evidence type="ECO:0008006" key="4">
    <source>
        <dbReference type="Google" id="ProtNLM"/>
    </source>
</evidence>
<sequence length="126" mass="13817">MIQEKLREIGIRTACVTNSNEIAALSILEAVGLLSYFEFVIVGEDVAHHKPCGEGYVNAMVSLGSKPRETAIIEDSFIGIQAAQNTGAHTWAIDHPSELTWSNLKRFLEEIRNENSHTNGGRGIPL</sequence>
<dbReference type="NCBIfam" id="TIGR01509">
    <property type="entry name" value="HAD-SF-IA-v3"/>
    <property type="match status" value="1"/>
</dbReference>
<evidence type="ECO:0000256" key="2">
    <source>
        <dbReference type="ARBA" id="ARBA00022842"/>
    </source>
</evidence>
<dbReference type="InterPro" id="IPR051600">
    <property type="entry name" value="Beta-PGM-like"/>
</dbReference>
<organism evidence="3">
    <name type="scientific">marine sediment metagenome</name>
    <dbReference type="NCBI Taxonomy" id="412755"/>
    <lineage>
        <taxon>unclassified sequences</taxon>
        <taxon>metagenomes</taxon>
        <taxon>ecological metagenomes</taxon>
    </lineage>
</organism>
<dbReference type="InterPro" id="IPR041492">
    <property type="entry name" value="HAD_2"/>
</dbReference>
<protein>
    <recommendedName>
        <fullName evidence="4">FCP1 homology domain-containing protein</fullName>
    </recommendedName>
</protein>
<reference evidence="3" key="1">
    <citation type="journal article" date="2015" name="Nature">
        <title>Complex archaea that bridge the gap between prokaryotes and eukaryotes.</title>
        <authorList>
            <person name="Spang A."/>
            <person name="Saw J.H."/>
            <person name="Jorgensen S.L."/>
            <person name="Zaremba-Niedzwiedzka K."/>
            <person name="Martijn J."/>
            <person name="Lind A.E."/>
            <person name="van Eijk R."/>
            <person name="Schleper C."/>
            <person name="Guy L."/>
            <person name="Ettema T.J."/>
        </authorList>
    </citation>
    <scope>NUCLEOTIDE SEQUENCE</scope>
</reference>
<keyword evidence="1" id="KW-0479">Metal-binding</keyword>
<dbReference type="SUPFAM" id="SSF56784">
    <property type="entry name" value="HAD-like"/>
    <property type="match status" value="1"/>
</dbReference>
<dbReference type="GO" id="GO:0003824">
    <property type="term" value="F:catalytic activity"/>
    <property type="evidence" value="ECO:0007669"/>
    <property type="project" value="UniProtKB-ARBA"/>
</dbReference>
<accession>A0A0F9CWT6</accession>
<dbReference type="GO" id="GO:0046872">
    <property type="term" value="F:metal ion binding"/>
    <property type="evidence" value="ECO:0007669"/>
    <property type="project" value="UniProtKB-KW"/>
</dbReference>
<dbReference type="Pfam" id="PF13419">
    <property type="entry name" value="HAD_2"/>
    <property type="match status" value="1"/>
</dbReference>
<dbReference type="InterPro" id="IPR036412">
    <property type="entry name" value="HAD-like_sf"/>
</dbReference>
<evidence type="ECO:0000256" key="1">
    <source>
        <dbReference type="ARBA" id="ARBA00022723"/>
    </source>
</evidence>
<dbReference type="InterPro" id="IPR023214">
    <property type="entry name" value="HAD_sf"/>
</dbReference>
<keyword evidence="2" id="KW-0460">Magnesium</keyword>
<evidence type="ECO:0000313" key="3">
    <source>
        <dbReference type="EMBL" id="KKL04318.1"/>
    </source>
</evidence>
<dbReference type="PANTHER" id="PTHR46193:SF21">
    <property type="entry name" value="SLL1138 PROTEIN"/>
    <property type="match status" value="1"/>
</dbReference>
<proteinExistence type="predicted"/>
<name>A0A0F9CWT6_9ZZZZ</name>
<gene>
    <name evidence="3" type="ORF">LCGC14_2617270</name>
</gene>
<dbReference type="Gene3D" id="3.40.50.1000">
    <property type="entry name" value="HAD superfamily/HAD-like"/>
    <property type="match status" value="1"/>
</dbReference>
<dbReference type="EMBL" id="LAZR01044574">
    <property type="protein sequence ID" value="KKL04318.1"/>
    <property type="molecule type" value="Genomic_DNA"/>
</dbReference>
<dbReference type="InterPro" id="IPR006439">
    <property type="entry name" value="HAD-SF_hydro_IA"/>
</dbReference>
<dbReference type="AlphaFoldDB" id="A0A0F9CWT6"/>